<dbReference type="SUPFAM" id="SSF53474">
    <property type="entry name" value="alpha/beta-Hydrolases"/>
    <property type="match status" value="1"/>
</dbReference>
<dbReference type="STRING" id="1802628.A2890_03040"/>
<dbReference type="Pfam" id="PF00326">
    <property type="entry name" value="Peptidase_S9"/>
    <property type="match status" value="1"/>
</dbReference>
<feature type="domain" description="Peptidase S9 prolyl oligopeptidase catalytic" evidence="1">
    <location>
        <begin position="88"/>
        <end position="230"/>
    </location>
</feature>
<dbReference type="InterPro" id="IPR001375">
    <property type="entry name" value="Peptidase_S9_cat"/>
</dbReference>
<gene>
    <name evidence="2" type="ORF">A2890_03040</name>
</gene>
<evidence type="ECO:0000259" key="1">
    <source>
        <dbReference type="Pfam" id="PF00326"/>
    </source>
</evidence>
<dbReference type="AlphaFoldDB" id="A0A1F4VVK0"/>
<reference evidence="2 3" key="1">
    <citation type="journal article" date="2016" name="Nat. Commun.">
        <title>Thousands of microbial genomes shed light on interconnected biogeochemical processes in an aquifer system.</title>
        <authorList>
            <person name="Anantharaman K."/>
            <person name="Brown C.T."/>
            <person name="Hug L.A."/>
            <person name="Sharon I."/>
            <person name="Castelle C.J."/>
            <person name="Probst A.J."/>
            <person name="Thomas B.C."/>
            <person name="Singh A."/>
            <person name="Wilkins M.J."/>
            <person name="Karaoz U."/>
            <person name="Brodie E.L."/>
            <person name="Williams K.H."/>
            <person name="Hubbard S.S."/>
            <person name="Banfield J.F."/>
        </authorList>
    </citation>
    <scope>NUCLEOTIDE SEQUENCE [LARGE SCALE GENOMIC DNA]</scope>
</reference>
<organism evidence="2 3">
    <name type="scientific">candidate division WWE3 bacterium RIFCSPLOWO2_01_FULL_53_14</name>
    <dbReference type="NCBI Taxonomy" id="1802628"/>
    <lineage>
        <taxon>Bacteria</taxon>
        <taxon>Katanobacteria</taxon>
    </lineage>
</organism>
<sequence>MTPKFEINVRGQENKRVVFLLAGWGIPIWIHWPPAKFLSDHGFCCITYAYDYDVCSADPKETVPFLTSVRDDILHRIRQLKREGHRDFSVFGSSLGSVVALMVANSSPDVSRIVLNTAGADPAEILWTSRWHKLSKLKERLEKEGMTLGRLRELWAPVDPINNIDHLDGKHLLVCLSKPDHVISYSLGEELVRELKRIGSDCRVTVNEHLGHVETAAYNLLKIDSYLPFLKGEYDQFDNGLKDH</sequence>
<dbReference type="GO" id="GO:0008236">
    <property type="term" value="F:serine-type peptidase activity"/>
    <property type="evidence" value="ECO:0007669"/>
    <property type="project" value="InterPro"/>
</dbReference>
<name>A0A1F4VVK0_UNCKA</name>
<comment type="caution">
    <text evidence="2">The sequence shown here is derived from an EMBL/GenBank/DDBJ whole genome shotgun (WGS) entry which is preliminary data.</text>
</comment>
<dbReference type="Gene3D" id="3.40.50.1820">
    <property type="entry name" value="alpha/beta hydrolase"/>
    <property type="match status" value="1"/>
</dbReference>
<dbReference type="InterPro" id="IPR029058">
    <property type="entry name" value="AB_hydrolase_fold"/>
</dbReference>
<dbReference type="EMBL" id="MEVL01000018">
    <property type="protein sequence ID" value="OGC61217.1"/>
    <property type="molecule type" value="Genomic_DNA"/>
</dbReference>
<dbReference type="GO" id="GO:0006508">
    <property type="term" value="P:proteolysis"/>
    <property type="evidence" value="ECO:0007669"/>
    <property type="project" value="InterPro"/>
</dbReference>
<evidence type="ECO:0000313" key="3">
    <source>
        <dbReference type="Proteomes" id="UP000176967"/>
    </source>
</evidence>
<proteinExistence type="predicted"/>
<evidence type="ECO:0000313" key="2">
    <source>
        <dbReference type="EMBL" id="OGC61217.1"/>
    </source>
</evidence>
<dbReference type="Proteomes" id="UP000176967">
    <property type="component" value="Unassembled WGS sequence"/>
</dbReference>
<accession>A0A1F4VVK0</accession>
<protein>
    <recommendedName>
        <fullName evidence="1">Peptidase S9 prolyl oligopeptidase catalytic domain-containing protein</fullName>
    </recommendedName>
</protein>